<evidence type="ECO:0000313" key="13">
    <source>
        <dbReference type="Proteomes" id="UP000663829"/>
    </source>
</evidence>
<evidence type="ECO:0000256" key="6">
    <source>
        <dbReference type="ARBA" id="ARBA00072882"/>
    </source>
</evidence>
<evidence type="ECO:0000313" key="12">
    <source>
        <dbReference type="EMBL" id="CAF3802689.1"/>
    </source>
</evidence>
<dbReference type="GO" id="GO:0016251">
    <property type="term" value="F:RNA polymerase II general transcription initiation factor activity"/>
    <property type="evidence" value="ECO:0007669"/>
    <property type="project" value="TreeGrafter"/>
</dbReference>
<feature type="compositionally biased region" description="Polar residues" evidence="7">
    <location>
        <begin position="12"/>
        <end position="38"/>
    </location>
</feature>
<dbReference type="SUPFAM" id="SSF47113">
    <property type="entry name" value="Histone-fold"/>
    <property type="match status" value="1"/>
</dbReference>
<evidence type="ECO:0000256" key="5">
    <source>
        <dbReference type="ARBA" id="ARBA00023242"/>
    </source>
</evidence>
<dbReference type="Gene3D" id="1.10.20.10">
    <property type="entry name" value="Histone, subunit A"/>
    <property type="match status" value="1"/>
</dbReference>
<feature type="domain" description="TAFII28-like protein" evidence="8">
    <location>
        <begin position="134"/>
        <end position="235"/>
    </location>
</feature>
<comment type="similarity">
    <text evidence="2">Belongs to the TAF11 family.</text>
</comment>
<dbReference type="FunFam" id="1.10.20.10:FF:000061">
    <property type="entry name" value="TFIID subunit"/>
    <property type="match status" value="1"/>
</dbReference>
<evidence type="ECO:0000313" key="11">
    <source>
        <dbReference type="EMBL" id="CAF3608433.1"/>
    </source>
</evidence>
<evidence type="ECO:0000256" key="4">
    <source>
        <dbReference type="ARBA" id="ARBA00023163"/>
    </source>
</evidence>
<feature type="compositionally biased region" description="Basic and acidic residues" evidence="7">
    <location>
        <begin position="92"/>
        <end position="103"/>
    </location>
</feature>
<evidence type="ECO:0000256" key="3">
    <source>
        <dbReference type="ARBA" id="ARBA00023015"/>
    </source>
</evidence>
<evidence type="ECO:0000256" key="7">
    <source>
        <dbReference type="SAM" id="MobiDB-lite"/>
    </source>
</evidence>
<evidence type="ECO:0000256" key="2">
    <source>
        <dbReference type="ARBA" id="ARBA00009788"/>
    </source>
</evidence>
<dbReference type="Pfam" id="PF04719">
    <property type="entry name" value="TAFII28"/>
    <property type="match status" value="1"/>
</dbReference>
<dbReference type="Proteomes" id="UP000681722">
    <property type="component" value="Unassembled WGS sequence"/>
</dbReference>
<proteinExistence type="inferred from homology"/>
<dbReference type="GO" id="GO:0051123">
    <property type="term" value="P:RNA polymerase II preinitiation complex assembly"/>
    <property type="evidence" value="ECO:0007669"/>
    <property type="project" value="InterPro"/>
</dbReference>
<feature type="compositionally biased region" description="Basic and acidic residues" evidence="7">
    <location>
        <begin position="1"/>
        <end position="11"/>
    </location>
</feature>
<feature type="region of interest" description="Disordered" evidence="7">
    <location>
        <begin position="1"/>
        <end position="110"/>
    </location>
</feature>
<keyword evidence="13" id="KW-1185">Reference proteome</keyword>
<dbReference type="OrthoDB" id="28335at2759"/>
<feature type="compositionally biased region" description="Basic residues" evidence="7">
    <location>
        <begin position="244"/>
        <end position="254"/>
    </location>
</feature>
<dbReference type="GO" id="GO:0005669">
    <property type="term" value="C:transcription factor TFIID complex"/>
    <property type="evidence" value="ECO:0007669"/>
    <property type="project" value="InterPro"/>
</dbReference>
<evidence type="ECO:0000313" key="9">
    <source>
        <dbReference type="EMBL" id="CAF0821951.1"/>
    </source>
</evidence>
<evidence type="ECO:0000256" key="1">
    <source>
        <dbReference type="ARBA" id="ARBA00004123"/>
    </source>
</evidence>
<dbReference type="CDD" id="cd08048">
    <property type="entry name" value="HFD_TAF11"/>
    <property type="match status" value="1"/>
</dbReference>
<accession>A0A813U0F7</accession>
<dbReference type="GO" id="GO:0046982">
    <property type="term" value="F:protein heterodimerization activity"/>
    <property type="evidence" value="ECO:0007669"/>
    <property type="project" value="InterPro"/>
</dbReference>
<dbReference type="EMBL" id="CAJNOK010007442">
    <property type="protein sequence ID" value="CAF1034397.1"/>
    <property type="molecule type" value="Genomic_DNA"/>
</dbReference>
<protein>
    <recommendedName>
        <fullName evidence="6">Transcription initiation factor TFIID subunit 11</fullName>
    </recommendedName>
</protein>
<dbReference type="AlphaFoldDB" id="A0A813U0F7"/>
<evidence type="ECO:0000259" key="8">
    <source>
        <dbReference type="Pfam" id="PF04719"/>
    </source>
</evidence>
<dbReference type="PANTHER" id="PTHR13218:SF8">
    <property type="entry name" value="TRANSCRIPTION INITIATION FACTOR TFIID SUBUNIT 11"/>
    <property type="match status" value="1"/>
</dbReference>
<dbReference type="InterPro" id="IPR045127">
    <property type="entry name" value="TAF11-like"/>
</dbReference>
<feature type="compositionally biased region" description="Basic and acidic residues" evidence="7">
    <location>
        <begin position="199"/>
        <end position="208"/>
    </location>
</feature>
<feature type="compositionally biased region" description="Basic and acidic residues" evidence="7">
    <location>
        <begin position="51"/>
        <end position="79"/>
    </location>
</feature>
<dbReference type="Proteomes" id="UP000677228">
    <property type="component" value="Unassembled WGS sequence"/>
</dbReference>
<reference evidence="9" key="1">
    <citation type="submission" date="2021-02" db="EMBL/GenBank/DDBJ databases">
        <authorList>
            <person name="Nowell W R."/>
        </authorList>
    </citation>
    <scope>NUCLEOTIDE SEQUENCE</scope>
</reference>
<dbReference type="Proteomes" id="UP000663829">
    <property type="component" value="Unassembled WGS sequence"/>
</dbReference>
<dbReference type="EMBL" id="CAJOBC010000625">
    <property type="protein sequence ID" value="CAF3608433.1"/>
    <property type="molecule type" value="Genomic_DNA"/>
</dbReference>
<feature type="compositionally biased region" description="Low complexity" evidence="7">
    <location>
        <begin position="80"/>
        <end position="91"/>
    </location>
</feature>
<keyword evidence="4" id="KW-0804">Transcription</keyword>
<dbReference type="InterPro" id="IPR006809">
    <property type="entry name" value="TAFII28_dom"/>
</dbReference>
<organism evidence="9 13">
    <name type="scientific">Didymodactylos carnosus</name>
    <dbReference type="NCBI Taxonomy" id="1234261"/>
    <lineage>
        <taxon>Eukaryota</taxon>
        <taxon>Metazoa</taxon>
        <taxon>Spiralia</taxon>
        <taxon>Gnathifera</taxon>
        <taxon>Rotifera</taxon>
        <taxon>Eurotatoria</taxon>
        <taxon>Bdelloidea</taxon>
        <taxon>Philodinida</taxon>
        <taxon>Philodinidae</taxon>
        <taxon>Didymodactylos</taxon>
    </lineage>
</organism>
<comment type="caution">
    <text evidence="9">The sequence shown here is derived from an EMBL/GenBank/DDBJ whole genome shotgun (WGS) entry which is preliminary data.</text>
</comment>
<comment type="subcellular location">
    <subcellularLocation>
        <location evidence="1">Nucleus</location>
    </subcellularLocation>
</comment>
<dbReference type="Proteomes" id="UP000682733">
    <property type="component" value="Unassembled WGS sequence"/>
</dbReference>
<gene>
    <name evidence="9" type="ORF">GPM918_LOCUS4593</name>
    <name evidence="10" type="ORF">OVA965_LOCUS16155</name>
    <name evidence="11" type="ORF">SRO942_LOCUS4594</name>
    <name evidence="12" type="ORF">TMI583_LOCUS16165</name>
</gene>
<keyword evidence="5" id="KW-0539">Nucleus</keyword>
<dbReference type="PANTHER" id="PTHR13218">
    <property type="entry name" value="TRANSCRIPTION INITIATION FACTOR TFIID SUBUNIT 11-RELATED"/>
    <property type="match status" value="1"/>
</dbReference>
<sequence>MEHFLNNDHDSSFFNPSSPLNDNDFGLTTSENNNDMSTNDNDQSIQQNDNHFLHDKSPFVDRDNAPPSTTEKKETEIETSKQQQQQQQNDNSKQEKEQHESINKDSLLNNQLSREDLKRRRLEYDEEENIKLQVLVSNFSDEQLNRYEMYRRSAFPKITIKRLMQTLTGNVPSQNVVIAMAGIAKVFVGEIVEKALQVKEEEQQQQEHSDDDSNNSNHQHTTPIEPKHLREAYRQIKNQNHFTKTWRSKRNSRF</sequence>
<feature type="compositionally biased region" description="Low complexity" evidence="7">
    <location>
        <begin position="39"/>
        <end position="50"/>
    </location>
</feature>
<dbReference type="EMBL" id="CAJOBA010007454">
    <property type="protein sequence ID" value="CAF3802689.1"/>
    <property type="molecule type" value="Genomic_DNA"/>
</dbReference>
<dbReference type="EMBL" id="CAJNOQ010000625">
    <property type="protein sequence ID" value="CAF0821951.1"/>
    <property type="molecule type" value="Genomic_DNA"/>
</dbReference>
<feature type="region of interest" description="Disordered" evidence="7">
    <location>
        <begin position="199"/>
        <end position="254"/>
    </location>
</feature>
<dbReference type="InterPro" id="IPR009072">
    <property type="entry name" value="Histone-fold"/>
</dbReference>
<keyword evidence="3" id="KW-0805">Transcription regulation</keyword>
<name>A0A813U0F7_9BILA</name>
<evidence type="ECO:0000313" key="10">
    <source>
        <dbReference type="EMBL" id="CAF1034397.1"/>
    </source>
</evidence>
<feature type="compositionally biased region" description="Basic and acidic residues" evidence="7">
    <location>
        <begin position="225"/>
        <end position="234"/>
    </location>
</feature>